<dbReference type="GO" id="GO:0005876">
    <property type="term" value="C:spindle microtubule"/>
    <property type="evidence" value="ECO:0007669"/>
    <property type="project" value="TreeGrafter"/>
</dbReference>
<accession>A0AAE1LTT5</accession>
<dbReference type="GO" id="GO:0000278">
    <property type="term" value="P:mitotic cell cycle"/>
    <property type="evidence" value="ECO:0007669"/>
    <property type="project" value="TreeGrafter"/>
</dbReference>
<dbReference type="GO" id="GO:0051301">
    <property type="term" value="P:cell division"/>
    <property type="evidence" value="ECO:0007669"/>
    <property type="project" value="InterPro"/>
</dbReference>
<evidence type="ECO:0000256" key="2">
    <source>
        <dbReference type="ARBA" id="ARBA00023054"/>
    </source>
</evidence>
<dbReference type="GO" id="GO:0007059">
    <property type="term" value="P:chromosome segregation"/>
    <property type="evidence" value="ECO:0007669"/>
    <property type="project" value="InterPro"/>
</dbReference>
<keyword evidence="2" id="KW-0175">Coiled coil</keyword>
<protein>
    <recommendedName>
        <fullName evidence="3">SKA complex subunit 1</fullName>
    </recommendedName>
    <alternativeName>
        <fullName evidence="4">Spindle and kinetochore-associated protein 1</fullName>
    </alternativeName>
</protein>
<gene>
    <name evidence="5" type="ORF">KUF71_009052</name>
</gene>
<keyword evidence="6" id="KW-1185">Reference proteome</keyword>
<dbReference type="Proteomes" id="UP001219518">
    <property type="component" value="Unassembled WGS sequence"/>
</dbReference>
<evidence type="ECO:0000256" key="4">
    <source>
        <dbReference type="ARBA" id="ARBA00047202"/>
    </source>
</evidence>
<evidence type="ECO:0000313" key="6">
    <source>
        <dbReference type="Proteomes" id="UP001219518"/>
    </source>
</evidence>
<dbReference type="GO" id="GO:0031110">
    <property type="term" value="P:regulation of microtubule polymerization or depolymerization"/>
    <property type="evidence" value="ECO:0007669"/>
    <property type="project" value="TreeGrafter"/>
</dbReference>
<dbReference type="EMBL" id="JAHWGI010001430">
    <property type="protein sequence ID" value="KAK3931833.1"/>
    <property type="molecule type" value="Genomic_DNA"/>
</dbReference>
<dbReference type="PANTHER" id="PTHR28573:SF1">
    <property type="entry name" value="SPINDLE AND KINETOCHORE-ASSOCIATED PROTEIN 1"/>
    <property type="match status" value="1"/>
</dbReference>
<dbReference type="GO" id="GO:0008017">
    <property type="term" value="F:microtubule binding"/>
    <property type="evidence" value="ECO:0007669"/>
    <property type="project" value="InterPro"/>
</dbReference>
<reference evidence="5" key="2">
    <citation type="journal article" date="2023" name="BMC Genomics">
        <title>Pest status, molecular evolution, and epigenetic factors derived from the genome assembly of Frankliniella fusca, a thysanopteran phytovirus vector.</title>
        <authorList>
            <person name="Catto M.A."/>
            <person name="Labadie P.E."/>
            <person name="Jacobson A.L."/>
            <person name="Kennedy G.G."/>
            <person name="Srinivasan R."/>
            <person name="Hunt B.G."/>
        </authorList>
    </citation>
    <scope>NUCLEOTIDE SEQUENCE</scope>
    <source>
        <strain evidence="5">PL_HMW_Pooled</strain>
    </source>
</reference>
<dbReference type="InterPro" id="IPR042031">
    <property type="entry name" value="SKA1_MBD_sf"/>
</dbReference>
<comment type="similarity">
    <text evidence="1">Belongs to the SKA1 family.</text>
</comment>
<dbReference type="FunFam" id="1.10.10.1890:FF:000002">
    <property type="entry name" value="Spindle and kinetochore-associated protein 1"/>
    <property type="match status" value="1"/>
</dbReference>
<comment type="caution">
    <text evidence="5">The sequence shown here is derived from an EMBL/GenBank/DDBJ whole genome shotgun (WGS) entry which is preliminary data.</text>
</comment>
<dbReference type="Gene3D" id="1.10.10.1890">
    <property type="entry name" value="Ska1 microtubule binding domain-like"/>
    <property type="match status" value="1"/>
</dbReference>
<dbReference type="AlphaFoldDB" id="A0AAE1LTT5"/>
<proteinExistence type="inferred from homology"/>
<sequence length="271" mass="31189">MADMNMESFVVESDESEVPSALFLLLDRVTNLKLIVSSFQGWDEEVAASKSSTVKSLVKLKHNFEELRSIFQAILDNVKDLRYEECFARYLRQKSEYVQNNIPDKYNCGSGVIKVSAKTGKTDKLTVTSSIEADCKEQSSTEKEAIRNSPEVFFLTVDEFENIPKYLKGRITYEKVNAFIELFNKVLSRKYAIFKRKKSALKKKEADLWNEYNKQELKETKGLYFCVADDFKNLNGCALDKSGLSILTILRHCKRIRELRTGGILRYVAMF</sequence>
<reference evidence="5" key="1">
    <citation type="submission" date="2021-07" db="EMBL/GenBank/DDBJ databases">
        <authorList>
            <person name="Catto M.A."/>
            <person name="Jacobson A."/>
            <person name="Kennedy G."/>
            <person name="Labadie P."/>
            <person name="Hunt B.G."/>
            <person name="Srinivasan R."/>
        </authorList>
    </citation>
    <scope>NUCLEOTIDE SEQUENCE</scope>
    <source>
        <strain evidence="5">PL_HMW_Pooled</strain>
        <tissue evidence="5">Head</tissue>
    </source>
</reference>
<organism evidence="5 6">
    <name type="scientific">Frankliniella fusca</name>
    <dbReference type="NCBI Taxonomy" id="407009"/>
    <lineage>
        <taxon>Eukaryota</taxon>
        <taxon>Metazoa</taxon>
        <taxon>Ecdysozoa</taxon>
        <taxon>Arthropoda</taxon>
        <taxon>Hexapoda</taxon>
        <taxon>Insecta</taxon>
        <taxon>Pterygota</taxon>
        <taxon>Neoptera</taxon>
        <taxon>Paraneoptera</taxon>
        <taxon>Thysanoptera</taxon>
        <taxon>Terebrantia</taxon>
        <taxon>Thripoidea</taxon>
        <taxon>Thripidae</taxon>
        <taxon>Frankliniella</taxon>
    </lineage>
</organism>
<dbReference type="Pfam" id="PF07160">
    <property type="entry name" value="SKA1"/>
    <property type="match status" value="1"/>
</dbReference>
<evidence type="ECO:0000256" key="1">
    <source>
        <dbReference type="ARBA" id="ARBA00006836"/>
    </source>
</evidence>
<dbReference type="InterPro" id="IPR009829">
    <property type="entry name" value="SKA1"/>
</dbReference>
<name>A0AAE1LTT5_9NEOP</name>
<dbReference type="PANTHER" id="PTHR28573">
    <property type="entry name" value="SPINDLE AND KINETOCHORE-ASSOCIATED PROTEIN 1"/>
    <property type="match status" value="1"/>
</dbReference>
<evidence type="ECO:0000256" key="3">
    <source>
        <dbReference type="ARBA" id="ARBA00047182"/>
    </source>
</evidence>
<evidence type="ECO:0000313" key="5">
    <source>
        <dbReference type="EMBL" id="KAK3931833.1"/>
    </source>
</evidence>
<dbReference type="GO" id="GO:0072686">
    <property type="term" value="C:mitotic spindle"/>
    <property type="evidence" value="ECO:0007669"/>
    <property type="project" value="TreeGrafter"/>
</dbReference>
<dbReference type="GO" id="GO:0000940">
    <property type="term" value="C:outer kinetochore"/>
    <property type="evidence" value="ECO:0007669"/>
    <property type="project" value="TreeGrafter"/>
</dbReference>